<feature type="transmembrane region" description="Helical" evidence="5">
    <location>
        <begin position="153"/>
        <end position="178"/>
    </location>
</feature>
<evidence type="ECO:0000256" key="2">
    <source>
        <dbReference type="ARBA" id="ARBA00022692"/>
    </source>
</evidence>
<reference evidence="7" key="1">
    <citation type="submission" date="2018-05" db="EMBL/GenBank/DDBJ databases">
        <authorList>
            <person name="Lanie J.A."/>
            <person name="Ng W.-L."/>
            <person name="Kazmierczak K.M."/>
            <person name="Andrzejewski T.M."/>
            <person name="Davidsen T.M."/>
            <person name="Wayne K.J."/>
            <person name="Tettelin H."/>
            <person name="Glass J.I."/>
            <person name="Rusch D."/>
            <person name="Podicherti R."/>
            <person name="Tsui H.-C.T."/>
            <person name="Winkler M.E."/>
        </authorList>
    </citation>
    <scope>NUCLEOTIDE SEQUENCE</scope>
</reference>
<feature type="transmembrane region" description="Helical" evidence="5">
    <location>
        <begin position="34"/>
        <end position="61"/>
    </location>
</feature>
<evidence type="ECO:0000259" key="6">
    <source>
        <dbReference type="Pfam" id="PF01061"/>
    </source>
</evidence>
<feature type="transmembrane region" description="Helical" evidence="5">
    <location>
        <begin position="123"/>
        <end position="146"/>
    </location>
</feature>
<dbReference type="PANTHER" id="PTHR43332">
    <property type="entry name" value="INNER MEMBRANE TRANSPORT PERMEASE YADH-RELATED"/>
    <property type="match status" value="1"/>
</dbReference>
<comment type="subcellular location">
    <subcellularLocation>
        <location evidence="1">Membrane</location>
        <topology evidence="1">Multi-pass membrane protein</topology>
    </subcellularLocation>
</comment>
<keyword evidence="4 5" id="KW-0472">Membrane</keyword>
<dbReference type="InterPro" id="IPR000412">
    <property type="entry name" value="ABC_2_transport"/>
</dbReference>
<sequence length="254" mass="28218">MVELEKKYKLGVRRFGLVNWVGAYSLYKKEVLRFLIVSGQTLVGPILTSILFLVVISLAIGDERPDVLGVPYIEFLANGLIMMQVIQQSFSHSSSSVMMGKIMGTIVDIINSPLSAAEITISLVLASITRGLSIALISTIIFVFFLDLTIQNYFLWFLYLFLAGLFLGSAGIIAGLYADKFDQMATVTNFIIVPLSFLSGTFYSIEKLPNILKGLSYYNPFFHMIDGFRYSFIGQLDGSLKFGIFFLSIVSIVT</sequence>
<dbReference type="AlphaFoldDB" id="A0A382U303"/>
<organism evidence="7">
    <name type="scientific">marine metagenome</name>
    <dbReference type="NCBI Taxonomy" id="408172"/>
    <lineage>
        <taxon>unclassified sequences</taxon>
        <taxon>metagenomes</taxon>
        <taxon>ecological metagenomes</taxon>
    </lineage>
</organism>
<evidence type="ECO:0000256" key="5">
    <source>
        <dbReference type="SAM" id="Phobius"/>
    </source>
</evidence>
<proteinExistence type="predicted"/>
<keyword evidence="2 5" id="KW-0812">Transmembrane</keyword>
<name>A0A382U303_9ZZZZ</name>
<dbReference type="PANTHER" id="PTHR43332:SF2">
    <property type="entry name" value="INNER MEMBRANE TRANSPORT PERMEASE YADH"/>
    <property type="match status" value="1"/>
</dbReference>
<dbReference type="GO" id="GO:0140359">
    <property type="term" value="F:ABC-type transporter activity"/>
    <property type="evidence" value="ECO:0007669"/>
    <property type="project" value="InterPro"/>
</dbReference>
<feature type="transmembrane region" description="Helical" evidence="5">
    <location>
        <begin position="98"/>
        <end position="117"/>
    </location>
</feature>
<keyword evidence="3 5" id="KW-1133">Transmembrane helix</keyword>
<gene>
    <name evidence="7" type="ORF">METZ01_LOCUS380912</name>
</gene>
<dbReference type="EMBL" id="UINC01140736">
    <property type="protein sequence ID" value="SVD28058.1"/>
    <property type="molecule type" value="Genomic_DNA"/>
</dbReference>
<feature type="transmembrane region" description="Helical" evidence="5">
    <location>
        <begin position="184"/>
        <end position="205"/>
    </location>
</feature>
<dbReference type="InterPro" id="IPR052522">
    <property type="entry name" value="ABC-2_transport_permease"/>
</dbReference>
<dbReference type="GO" id="GO:0043190">
    <property type="term" value="C:ATP-binding cassette (ABC) transporter complex"/>
    <property type="evidence" value="ECO:0007669"/>
    <property type="project" value="InterPro"/>
</dbReference>
<protein>
    <recommendedName>
        <fullName evidence="6">ABC-2 type transporter transmembrane domain-containing protein</fullName>
    </recommendedName>
</protein>
<dbReference type="PRINTS" id="PR00164">
    <property type="entry name" value="ABC2TRNSPORT"/>
</dbReference>
<accession>A0A382U303</accession>
<evidence type="ECO:0000256" key="1">
    <source>
        <dbReference type="ARBA" id="ARBA00004141"/>
    </source>
</evidence>
<feature type="domain" description="ABC-2 type transporter transmembrane" evidence="6">
    <location>
        <begin position="25"/>
        <end position="232"/>
    </location>
</feature>
<dbReference type="Pfam" id="PF01061">
    <property type="entry name" value="ABC2_membrane"/>
    <property type="match status" value="1"/>
</dbReference>
<dbReference type="InterPro" id="IPR013525">
    <property type="entry name" value="ABC2_TM"/>
</dbReference>
<evidence type="ECO:0000313" key="7">
    <source>
        <dbReference type="EMBL" id="SVD28058.1"/>
    </source>
</evidence>
<evidence type="ECO:0000256" key="3">
    <source>
        <dbReference type="ARBA" id="ARBA00022989"/>
    </source>
</evidence>
<evidence type="ECO:0000256" key="4">
    <source>
        <dbReference type="ARBA" id="ARBA00023136"/>
    </source>
</evidence>